<dbReference type="InterPro" id="IPR001789">
    <property type="entry name" value="Sig_transdc_resp-reg_receiver"/>
</dbReference>
<dbReference type="SMART" id="SM00448">
    <property type="entry name" value="REC"/>
    <property type="match status" value="1"/>
</dbReference>
<dbReference type="Proteomes" id="UP000502421">
    <property type="component" value="Chromosome"/>
</dbReference>
<evidence type="ECO:0000313" key="6">
    <source>
        <dbReference type="EMBL" id="QJB41414.1"/>
    </source>
</evidence>
<keyword evidence="2" id="KW-0902">Two-component regulatory system</keyword>
<dbReference type="SUPFAM" id="SSF52172">
    <property type="entry name" value="CheY-like"/>
    <property type="match status" value="1"/>
</dbReference>
<protein>
    <submittedName>
        <fullName evidence="5">Response regulator</fullName>
    </submittedName>
</protein>
<dbReference type="InterPro" id="IPR050595">
    <property type="entry name" value="Bact_response_regulator"/>
</dbReference>
<feature type="domain" description="Response regulatory" evidence="4">
    <location>
        <begin position="20"/>
        <end position="137"/>
    </location>
</feature>
<dbReference type="InterPro" id="IPR011006">
    <property type="entry name" value="CheY-like_superfamily"/>
</dbReference>
<keyword evidence="1" id="KW-0597">Phosphoprotein</keyword>
<dbReference type="EMBL" id="CP051204">
    <property type="protein sequence ID" value="QJB41414.1"/>
    <property type="molecule type" value="Genomic_DNA"/>
</dbReference>
<comment type="caution">
    <text evidence="3">Lacks conserved residue(s) required for the propagation of feature annotation.</text>
</comment>
<dbReference type="PANTHER" id="PTHR44591:SF14">
    <property type="entry name" value="PROTEIN PILG"/>
    <property type="match status" value="1"/>
</dbReference>
<proteinExistence type="predicted"/>
<dbReference type="EMBL" id="CP051205">
    <property type="protein sequence ID" value="QJB34903.1"/>
    <property type="molecule type" value="Genomic_DNA"/>
</dbReference>
<keyword evidence="8" id="KW-1185">Reference proteome</keyword>
<dbReference type="PANTHER" id="PTHR44591">
    <property type="entry name" value="STRESS RESPONSE REGULATOR PROTEIN 1"/>
    <property type="match status" value="1"/>
</dbReference>
<evidence type="ECO:0000313" key="5">
    <source>
        <dbReference type="EMBL" id="QJB34903.1"/>
    </source>
</evidence>
<dbReference type="CDD" id="cd00156">
    <property type="entry name" value="REC"/>
    <property type="match status" value="1"/>
</dbReference>
<reference evidence="7" key="1">
    <citation type="submission" date="2020-04" db="EMBL/GenBank/DDBJ databases">
        <authorList>
            <person name="Kittiwongwattana C."/>
        </authorList>
    </citation>
    <scope>NUCLEOTIDE SEQUENCE [LARGE SCALE GENOMIC DNA]</scope>
    <source>
        <strain evidence="6">1303</strain>
        <strain evidence="7">1310</strain>
    </source>
</reference>
<dbReference type="Pfam" id="PF00072">
    <property type="entry name" value="Response_reg"/>
    <property type="match status" value="1"/>
</dbReference>
<evidence type="ECO:0000256" key="2">
    <source>
        <dbReference type="ARBA" id="ARBA00023012"/>
    </source>
</evidence>
<dbReference type="GO" id="GO:0000160">
    <property type="term" value="P:phosphorelay signal transduction system"/>
    <property type="evidence" value="ECO:0007669"/>
    <property type="project" value="UniProtKB-KW"/>
</dbReference>
<sequence>MSQIHKVNATSTLITKTINAVWIDDDNFFLKWLIPEMFKIAGTTLKITEFTSAVPAIERIKTGRQDIVLTNLFMPPPDGMDLIKMIREFNKKIPIVVVSARFNPKLYADAISAGAIDYFFKKDLNLCDLCERIDVLTSTS</sequence>
<dbReference type="RefSeq" id="WP_168809437.1">
    <property type="nucleotide sequence ID" value="NZ_CP051204.2"/>
</dbReference>
<dbReference type="AlphaFoldDB" id="A0AAE6ZMY2"/>
<evidence type="ECO:0000256" key="3">
    <source>
        <dbReference type="PROSITE-ProRule" id="PRU00169"/>
    </source>
</evidence>
<dbReference type="KEGG" id="coy:HF329_27805"/>
<organism evidence="5 7">
    <name type="scientific">Chitinophaga oryzae</name>
    <dbReference type="NCBI Taxonomy" id="2725414"/>
    <lineage>
        <taxon>Bacteria</taxon>
        <taxon>Pseudomonadati</taxon>
        <taxon>Bacteroidota</taxon>
        <taxon>Chitinophagia</taxon>
        <taxon>Chitinophagales</taxon>
        <taxon>Chitinophagaceae</taxon>
        <taxon>Chitinophaga</taxon>
    </lineage>
</organism>
<evidence type="ECO:0000313" key="8">
    <source>
        <dbReference type="Proteomes" id="UP000503144"/>
    </source>
</evidence>
<dbReference type="PROSITE" id="PS50110">
    <property type="entry name" value="RESPONSE_REGULATORY"/>
    <property type="match status" value="1"/>
</dbReference>
<evidence type="ECO:0000259" key="4">
    <source>
        <dbReference type="PROSITE" id="PS50110"/>
    </source>
</evidence>
<dbReference type="Gene3D" id="3.40.50.2300">
    <property type="match status" value="1"/>
</dbReference>
<evidence type="ECO:0000313" key="7">
    <source>
        <dbReference type="Proteomes" id="UP000502421"/>
    </source>
</evidence>
<evidence type="ECO:0000256" key="1">
    <source>
        <dbReference type="ARBA" id="ARBA00022553"/>
    </source>
</evidence>
<reference evidence="5" key="2">
    <citation type="submission" date="2020-09" db="EMBL/GenBank/DDBJ databases">
        <authorList>
            <person name="Kittiwongwattana C."/>
        </authorList>
    </citation>
    <scope>NUCLEOTIDE SEQUENCE</scope>
    <source>
        <strain evidence="5">1310</strain>
    </source>
</reference>
<accession>A0AAE6ZMY2</accession>
<gene>
    <name evidence="6" type="ORF">HF324_27665</name>
    <name evidence="5" type="ORF">HF329_27805</name>
</gene>
<dbReference type="Proteomes" id="UP000503144">
    <property type="component" value="Chromosome"/>
</dbReference>
<name>A0AAE6ZMY2_9BACT</name>